<name>A0A8K0G1D8_IGNLU</name>
<protein>
    <recommendedName>
        <fullName evidence="3">DUF4371 domain-containing protein</fullName>
    </recommendedName>
</protein>
<organism evidence="1 2">
    <name type="scientific">Ignelater luminosus</name>
    <name type="common">Cucubano</name>
    <name type="synonym">Pyrophorus luminosus</name>
    <dbReference type="NCBI Taxonomy" id="2038154"/>
    <lineage>
        <taxon>Eukaryota</taxon>
        <taxon>Metazoa</taxon>
        <taxon>Ecdysozoa</taxon>
        <taxon>Arthropoda</taxon>
        <taxon>Hexapoda</taxon>
        <taxon>Insecta</taxon>
        <taxon>Pterygota</taxon>
        <taxon>Neoptera</taxon>
        <taxon>Endopterygota</taxon>
        <taxon>Coleoptera</taxon>
        <taxon>Polyphaga</taxon>
        <taxon>Elateriformia</taxon>
        <taxon>Elateroidea</taxon>
        <taxon>Elateridae</taxon>
        <taxon>Agrypninae</taxon>
        <taxon>Pyrophorini</taxon>
        <taxon>Ignelater</taxon>
    </lineage>
</organism>
<comment type="caution">
    <text evidence="1">The sequence shown here is derived from an EMBL/GenBank/DDBJ whole genome shotgun (WGS) entry which is preliminary data.</text>
</comment>
<reference evidence="1" key="1">
    <citation type="submission" date="2019-08" db="EMBL/GenBank/DDBJ databases">
        <title>The genome of the North American firefly Photinus pyralis.</title>
        <authorList>
            <consortium name="Photinus pyralis genome working group"/>
            <person name="Fallon T.R."/>
            <person name="Sander Lower S.E."/>
            <person name="Weng J.-K."/>
        </authorList>
    </citation>
    <scope>NUCLEOTIDE SEQUENCE</scope>
    <source>
        <strain evidence="1">TRF0915ILg1</strain>
        <tissue evidence="1">Whole body</tissue>
    </source>
</reference>
<gene>
    <name evidence="1" type="ORF">ILUMI_21438</name>
</gene>
<dbReference type="AlphaFoldDB" id="A0A8K0G1D8"/>
<evidence type="ECO:0008006" key="3">
    <source>
        <dbReference type="Google" id="ProtNLM"/>
    </source>
</evidence>
<dbReference type="Proteomes" id="UP000801492">
    <property type="component" value="Unassembled WGS sequence"/>
</dbReference>
<proteinExistence type="predicted"/>
<evidence type="ECO:0000313" key="1">
    <source>
        <dbReference type="EMBL" id="KAF2884712.1"/>
    </source>
</evidence>
<dbReference type="PANTHER" id="PTHR45749">
    <property type="match status" value="1"/>
</dbReference>
<sequence>MQNQLNTGHKAEDMLLAVMDTFKTQDKTIAEVNLMTMLAICQGLQAKIKEKCQYALYVPCAAHSLNLIGSSTAAECCPEATKFSGLLQNLYVFFTVSTERTKLMQSFLTMPENVTVKNLSHTR</sequence>
<evidence type="ECO:0000313" key="2">
    <source>
        <dbReference type="Proteomes" id="UP000801492"/>
    </source>
</evidence>
<dbReference type="PANTHER" id="PTHR45749:SF23">
    <property type="entry name" value="ZINC FINGER MYM-TYPE PROTEIN 1-LIKE"/>
    <property type="match status" value="1"/>
</dbReference>
<accession>A0A8K0G1D8</accession>
<keyword evidence="2" id="KW-1185">Reference proteome</keyword>
<dbReference type="EMBL" id="VTPC01090141">
    <property type="protein sequence ID" value="KAF2884712.1"/>
    <property type="molecule type" value="Genomic_DNA"/>
</dbReference>
<dbReference type="OrthoDB" id="6783070at2759"/>